<dbReference type="KEGG" id="vnx:VNE69_08154"/>
<dbReference type="InterPro" id="IPR036186">
    <property type="entry name" value="Serpin_sf"/>
</dbReference>
<dbReference type="SUPFAM" id="SSF56574">
    <property type="entry name" value="Serpins"/>
    <property type="match status" value="1"/>
</dbReference>
<dbReference type="InterPro" id="IPR000215">
    <property type="entry name" value="Serpin_fam"/>
</dbReference>
<evidence type="ECO:0000313" key="3">
    <source>
        <dbReference type="EMBL" id="WUR04399.1"/>
    </source>
</evidence>
<dbReference type="Gene3D" id="2.30.39.10">
    <property type="entry name" value="Alpha-1-antitrypsin, domain 1"/>
    <property type="match status" value="1"/>
</dbReference>
<dbReference type="Proteomes" id="UP001334084">
    <property type="component" value="Chromosome 8"/>
</dbReference>
<evidence type="ECO:0000313" key="4">
    <source>
        <dbReference type="Proteomes" id="UP001334084"/>
    </source>
</evidence>
<dbReference type="InterPro" id="IPR042185">
    <property type="entry name" value="Serpin_sf_2"/>
</dbReference>
<dbReference type="InterPro" id="IPR023796">
    <property type="entry name" value="Serpin_dom"/>
</dbReference>
<dbReference type="SMART" id="SM00093">
    <property type="entry name" value="SERPIN"/>
    <property type="match status" value="1"/>
</dbReference>
<dbReference type="Pfam" id="PF00079">
    <property type="entry name" value="Serpin"/>
    <property type="match status" value="1"/>
</dbReference>
<dbReference type="AlphaFoldDB" id="A0AAX4JEF0"/>
<dbReference type="CDD" id="cd00172">
    <property type="entry name" value="serpin"/>
    <property type="match status" value="1"/>
</dbReference>
<dbReference type="GeneID" id="90542230"/>
<dbReference type="RefSeq" id="XP_065330544.1">
    <property type="nucleotide sequence ID" value="XM_065474472.1"/>
</dbReference>
<protein>
    <submittedName>
        <fullName evidence="3">Serpin-type proteinase inhibitor 20</fullName>
    </submittedName>
</protein>
<comment type="similarity">
    <text evidence="1">Belongs to the serpin family.</text>
</comment>
<dbReference type="Gene3D" id="3.30.497.10">
    <property type="entry name" value="Antithrombin, subunit I, domain 2"/>
    <property type="match status" value="1"/>
</dbReference>
<dbReference type="GO" id="GO:0004867">
    <property type="term" value="F:serine-type endopeptidase inhibitor activity"/>
    <property type="evidence" value="ECO:0007669"/>
    <property type="project" value="InterPro"/>
</dbReference>
<sequence>MDIFFQYKLMIICNLSILHMYNEIRNTSEDIYFDKNKEVARLGKRMEAMERMLCEIKRLRTLYSIGKGTLVEGEVYNAVLAAITDSFKSDVFSPYGFCSTLCMLLQITEGEIKESFLNILKTYGFRLDESFYHDMKNHISSLTNIDVQPGVKNLLCHDKRQKIYDYIERCKKIFRFKCEKDSNSSENVSNKFMRIINALFRNKSLFSPERPLFLINSVYFKGEWLNKFNPEHTSMKKFYNKDKTSKVSMMKQKNIFHVLYKNKLHFLRIDLKDFFGVLCLVIVLPDKNFYIPEQLLLEFKIEFRKLISGDCTIQNVDLELPKFEIETECNLNKVLNTFFHSDLMDKEFKLNSSFSPYDIIKMNIKHKTTIEFNESGICTEETNLQNESFLNDKHSINYFCNRPFVFYLFDIRKLQVKSDENLETPFFPVVVGRYTGPNN</sequence>
<dbReference type="InterPro" id="IPR042178">
    <property type="entry name" value="Serpin_sf_1"/>
</dbReference>
<gene>
    <name evidence="3" type="ORF">VNE69_08154</name>
</gene>
<accession>A0AAX4JEF0</accession>
<evidence type="ECO:0000256" key="1">
    <source>
        <dbReference type="RuleBase" id="RU000411"/>
    </source>
</evidence>
<feature type="domain" description="Serpin" evidence="2">
    <location>
        <begin position="73"/>
        <end position="437"/>
    </location>
</feature>
<evidence type="ECO:0000259" key="2">
    <source>
        <dbReference type="SMART" id="SM00093"/>
    </source>
</evidence>
<organism evidence="3 4">
    <name type="scientific">Vairimorpha necatrix</name>
    <dbReference type="NCBI Taxonomy" id="6039"/>
    <lineage>
        <taxon>Eukaryota</taxon>
        <taxon>Fungi</taxon>
        <taxon>Fungi incertae sedis</taxon>
        <taxon>Microsporidia</taxon>
        <taxon>Nosematidae</taxon>
        <taxon>Vairimorpha</taxon>
    </lineage>
</organism>
<keyword evidence="4" id="KW-1185">Reference proteome</keyword>
<dbReference type="EMBL" id="CP142733">
    <property type="protein sequence ID" value="WUR04399.1"/>
    <property type="molecule type" value="Genomic_DNA"/>
</dbReference>
<dbReference type="GO" id="GO:0005615">
    <property type="term" value="C:extracellular space"/>
    <property type="evidence" value="ECO:0007669"/>
    <property type="project" value="InterPro"/>
</dbReference>
<dbReference type="PANTHER" id="PTHR11461">
    <property type="entry name" value="SERINE PROTEASE INHIBITOR, SERPIN"/>
    <property type="match status" value="1"/>
</dbReference>
<reference evidence="3" key="1">
    <citation type="journal article" date="2024" name="BMC Genomics">
        <title>Functional annotation of a divergent genome using sequence and structure-based similarity.</title>
        <authorList>
            <person name="Svedberg D."/>
            <person name="Winiger R.R."/>
            <person name="Berg A."/>
            <person name="Sharma H."/>
            <person name="Tellgren-Roth C."/>
            <person name="Debrunner-Vossbrinck B.A."/>
            <person name="Vossbrinck C.R."/>
            <person name="Barandun J."/>
        </authorList>
    </citation>
    <scope>NUCLEOTIDE SEQUENCE</scope>
    <source>
        <strain evidence="3">Illinois isolate</strain>
    </source>
</reference>
<dbReference type="PANTHER" id="PTHR11461:SF159">
    <property type="entry name" value="PLASMA PROTEASE C1 INHIBITOR"/>
    <property type="match status" value="1"/>
</dbReference>
<proteinExistence type="inferred from homology"/>
<name>A0AAX4JEF0_9MICR</name>